<reference evidence="2 3" key="1">
    <citation type="submission" date="2019-03" db="EMBL/GenBank/DDBJ databases">
        <title>Genomic Encyclopedia of Type Strains, Phase IV (KMG-IV): sequencing the most valuable type-strain genomes for metagenomic binning, comparative biology and taxonomic classification.</title>
        <authorList>
            <person name="Goeker M."/>
        </authorList>
    </citation>
    <scope>NUCLEOTIDE SEQUENCE [LARGE SCALE GENOMIC DNA]</scope>
    <source>
        <strain evidence="2 3">DSM 100309</strain>
    </source>
</reference>
<dbReference type="RefSeq" id="WP_223248161.1">
    <property type="nucleotide sequence ID" value="NZ_BHVT01000009.1"/>
</dbReference>
<dbReference type="Gene3D" id="3.40.30.10">
    <property type="entry name" value="Glutaredoxin"/>
    <property type="match status" value="1"/>
</dbReference>
<organism evidence="2 3">
    <name type="scientific">Sulfurirhabdus autotrophica</name>
    <dbReference type="NCBI Taxonomy" id="1706046"/>
    <lineage>
        <taxon>Bacteria</taxon>
        <taxon>Pseudomonadati</taxon>
        <taxon>Pseudomonadota</taxon>
        <taxon>Betaproteobacteria</taxon>
        <taxon>Nitrosomonadales</taxon>
        <taxon>Sulfuricellaceae</taxon>
        <taxon>Sulfurirhabdus</taxon>
    </lineage>
</organism>
<name>A0A4R3Y4L5_9PROT</name>
<dbReference type="AlphaFoldDB" id="A0A4R3Y4L5"/>
<dbReference type="Pfam" id="PF13646">
    <property type="entry name" value="HEAT_2"/>
    <property type="match status" value="1"/>
</dbReference>
<dbReference type="InterPro" id="IPR021133">
    <property type="entry name" value="HEAT_type_2"/>
</dbReference>
<dbReference type="PROSITE" id="PS50077">
    <property type="entry name" value="HEAT_REPEAT"/>
    <property type="match status" value="1"/>
</dbReference>
<evidence type="ECO:0000259" key="1">
    <source>
        <dbReference type="Pfam" id="PF13192"/>
    </source>
</evidence>
<dbReference type="SUPFAM" id="SSF48371">
    <property type="entry name" value="ARM repeat"/>
    <property type="match status" value="1"/>
</dbReference>
<dbReference type="EMBL" id="SMCO01000007">
    <property type="protein sequence ID" value="TCV86341.1"/>
    <property type="molecule type" value="Genomic_DNA"/>
</dbReference>
<dbReference type="Gene3D" id="1.25.10.10">
    <property type="entry name" value="Leucine-rich Repeat Variant"/>
    <property type="match status" value="1"/>
</dbReference>
<feature type="domain" description="Thioredoxin-like fold" evidence="1">
    <location>
        <begin position="16"/>
        <end position="85"/>
    </location>
</feature>
<comment type="caution">
    <text evidence="2">The sequence shown here is derived from an EMBL/GenBank/DDBJ whole genome shotgun (WGS) entry which is preliminary data.</text>
</comment>
<dbReference type="SUPFAM" id="SSF52833">
    <property type="entry name" value="Thioredoxin-like"/>
    <property type="match status" value="1"/>
</dbReference>
<accession>A0A4R3Y4L5</accession>
<evidence type="ECO:0000313" key="3">
    <source>
        <dbReference type="Proteomes" id="UP000295367"/>
    </source>
</evidence>
<sequence length="219" mass="24331">METTQQSALPKILLMLAEGCPHCPSVLNHLCLMVKNGEIGQLQIVNIGVEPELAKTLNVKTVPWVRIGEYELEGLLSLGELRRWVDFGGSDLGTKTYFYEMLKSGKRDKVERMIKQNSQYAKLLVDLLLDENASMAVRIGIGAVLEEFQGTGLTECMIPGLGEMLQNPSRLNRADACHFLTLIGSNEVIPYLRKALNDDDAEVRETAQEALEERGKQGN</sequence>
<evidence type="ECO:0000313" key="2">
    <source>
        <dbReference type="EMBL" id="TCV86341.1"/>
    </source>
</evidence>
<dbReference type="InterPro" id="IPR011989">
    <property type="entry name" value="ARM-like"/>
</dbReference>
<keyword evidence="3" id="KW-1185">Reference proteome</keyword>
<dbReference type="Pfam" id="PF13192">
    <property type="entry name" value="Thioredoxin_3"/>
    <property type="match status" value="1"/>
</dbReference>
<dbReference type="InterPro" id="IPR012336">
    <property type="entry name" value="Thioredoxin-like_fold"/>
</dbReference>
<gene>
    <name evidence="2" type="ORF">EDC63_10729</name>
</gene>
<dbReference type="InterPro" id="IPR016024">
    <property type="entry name" value="ARM-type_fold"/>
</dbReference>
<proteinExistence type="predicted"/>
<dbReference type="Proteomes" id="UP000295367">
    <property type="component" value="Unassembled WGS sequence"/>
</dbReference>
<protein>
    <submittedName>
        <fullName evidence="2">Thioredoxin-like protein</fullName>
    </submittedName>
</protein>
<dbReference type="InterPro" id="IPR036249">
    <property type="entry name" value="Thioredoxin-like_sf"/>
</dbReference>